<evidence type="ECO:0000256" key="3">
    <source>
        <dbReference type="ARBA" id="ARBA00023127"/>
    </source>
</evidence>
<dbReference type="SMART" id="SM00385">
    <property type="entry name" value="CYCLIN"/>
    <property type="match status" value="1"/>
</dbReference>
<evidence type="ECO:0000313" key="8">
    <source>
        <dbReference type="EMBL" id="OVA07972.1"/>
    </source>
</evidence>
<dbReference type="InterPro" id="IPR013763">
    <property type="entry name" value="Cyclin-like_dom"/>
</dbReference>
<dbReference type="PANTHER" id="PTHR10177">
    <property type="entry name" value="CYCLINS"/>
    <property type="match status" value="1"/>
</dbReference>
<accession>A0A200QC23</accession>
<protein>
    <submittedName>
        <fullName evidence="8">Cyclin</fullName>
    </submittedName>
</protein>
<dbReference type="FunFam" id="1.10.472.10:FF:000040">
    <property type="entry name" value="D6-type cyclin"/>
    <property type="match status" value="1"/>
</dbReference>
<dbReference type="AlphaFoldDB" id="A0A200QC23"/>
<dbReference type="InterPro" id="IPR039361">
    <property type="entry name" value="Cyclin"/>
</dbReference>
<evidence type="ECO:0000256" key="2">
    <source>
        <dbReference type="ARBA" id="ARBA00022618"/>
    </source>
</evidence>
<proteinExistence type="inferred from homology"/>
<evidence type="ECO:0000259" key="7">
    <source>
        <dbReference type="SMART" id="SM01332"/>
    </source>
</evidence>
<gene>
    <name evidence="8" type="ORF">BVC80_1433g21</name>
</gene>
<dbReference type="OMA" id="PKPWVLR"/>
<keyword evidence="9" id="KW-1185">Reference proteome</keyword>
<dbReference type="InterPro" id="IPR004367">
    <property type="entry name" value="Cyclin_C-dom"/>
</dbReference>
<dbReference type="GO" id="GO:0051301">
    <property type="term" value="P:cell division"/>
    <property type="evidence" value="ECO:0007669"/>
    <property type="project" value="UniProtKB-KW"/>
</dbReference>
<dbReference type="InParanoid" id="A0A200QC23"/>
<keyword evidence="2" id="KW-0132">Cell division</keyword>
<organism evidence="8 9">
    <name type="scientific">Macleaya cordata</name>
    <name type="common">Five-seeded plume-poppy</name>
    <name type="synonym">Bocconia cordata</name>
    <dbReference type="NCBI Taxonomy" id="56857"/>
    <lineage>
        <taxon>Eukaryota</taxon>
        <taxon>Viridiplantae</taxon>
        <taxon>Streptophyta</taxon>
        <taxon>Embryophyta</taxon>
        <taxon>Tracheophyta</taxon>
        <taxon>Spermatophyta</taxon>
        <taxon>Magnoliopsida</taxon>
        <taxon>Ranunculales</taxon>
        <taxon>Papaveraceae</taxon>
        <taxon>Papaveroideae</taxon>
        <taxon>Macleaya</taxon>
    </lineage>
</organism>
<evidence type="ECO:0000259" key="6">
    <source>
        <dbReference type="SMART" id="SM00385"/>
    </source>
</evidence>
<dbReference type="FunFam" id="1.10.472.10:FF:000060">
    <property type="entry name" value="D6-type cyclin"/>
    <property type="match status" value="1"/>
</dbReference>
<dbReference type="Proteomes" id="UP000195402">
    <property type="component" value="Unassembled WGS sequence"/>
</dbReference>
<dbReference type="SUPFAM" id="SSF47954">
    <property type="entry name" value="Cyclin-like"/>
    <property type="match status" value="2"/>
</dbReference>
<dbReference type="InterPro" id="IPR036915">
    <property type="entry name" value="Cyclin-like_sf"/>
</dbReference>
<evidence type="ECO:0000256" key="4">
    <source>
        <dbReference type="ARBA" id="ARBA00023306"/>
    </source>
</evidence>
<dbReference type="FunCoup" id="A0A200QC23">
    <property type="interactions" value="306"/>
</dbReference>
<dbReference type="STRING" id="56857.A0A200QC23"/>
<evidence type="ECO:0000313" key="9">
    <source>
        <dbReference type="Proteomes" id="UP000195402"/>
    </source>
</evidence>
<evidence type="ECO:0000256" key="5">
    <source>
        <dbReference type="RuleBase" id="RU000383"/>
    </source>
</evidence>
<dbReference type="Gene3D" id="1.10.472.10">
    <property type="entry name" value="Cyclin-like"/>
    <property type="match status" value="2"/>
</dbReference>
<feature type="domain" description="Cyclin-like" evidence="6">
    <location>
        <begin position="55"/>
        <end position="141"/>
    </location>
</feature>
<evidence type="ECO:0000256" key="1">
    <source>
        <dbReference type="ARBA" id="ARBA00009065"/>
    </source>
</evidence>
<dbReference type="SMART" id="SM01332">
    <property type="entry name" value="Cyclin_C"/>
    <property type="match status" value="1"/>
</dbReference>
<keyword evidence="4" id="KW-0131">Cell cycle</keyword>
<dbReference type="InterPro" id="IPR006671">
    <property type="entry name" value="Cyclin_N"/>
</dbReference>
<feature type="domain" description="Cyclin C-terminal" evidence="7">
    <location>
        <begin position="150"/>
        <end position="284"/>
    </location>
</feature>
<name>A0A200QC23_MACCD</name>
<sequence length="317" mass="36532">MEYDLENPLLGFQEDQSDTIPYLFASELDHMPCLNYVSSFETRDLDVSVRREGISLILQMQFSCNFDPSIQYLAVNYFDRFISRQEVPHEKPWMLRLLGISCVSLAAKMKRIDFSLTDFQREEGFIYDTQTIQRMELLILGALKWRMRSITPFSFVNFFLSFFKLKDPPLRQALKARATEIIFKAQREIKLLEFKPSIIAASALLSASHELFPLQFPCFRTAISASTYVNKEKLLDCSNVMHTIVMDSYESVLDTVSCSDTPVNVLDLHCSSSQSEKVTTTTSSLGTVRSERDIKRRKISDFCCNEKSFQLSQIQQC</sequence>
<comment type="caution">
    <text evidence="8">The sequence shown here is derived from an EMBL/GenBank/DDBJ whole genome shotgun (WGS) entry which is preliminary data.</text>
</comment>
<dbReference type="CDD" id="cd20544">
    <property type="entry name" value="CYCLIN_AtCycD-like_rpt2"/>
    <property type="match status" value="1"/>
</dbReference>
<dbReference type="OrthoDB" id="306099at2759"/>
<dbReference type="Pfam" id="PF02984">
    <property type="entry name" value="Cyclin_C"/>
    <property type="match status" value="1"/>
</dbReference>
<keyword evidence="3 5" id="KW-0195">Cyclin</keyword>
<comment type="similarity">
    <text evidence="1">Belongs to the cyclin family. Cyclin D subfamily.</text>
</comment>
<reference evidence="8 9" key="1">
    <citation type="journal article" date="2017" name="Mol. Plant">
        <title>The Genome of Medicinal Plant Macleaya cordata Provides New Insights into Benzylisoquinoline Alkaloids Metabolism.</title>
        <authorList>
            <person name="Liu X."/>
            <person name="Liu Y."/>
            <person name="Huang P."/>
            <person name="Ma Y."/>
            <person name="Qing Z."/>
            <person name="Tang Q."/>
            <person name="Cao H."/>
            <person name="Cheng P."/>
            <person name="Zheng Y."/>
            <person name="Yuan Z."/>
            <person name="Zhou Y."/>
            <person name="Liu J."/>
            <person name="Tang Z."/>
            <person name="Zhuo Y."/>
            <person name="Zhang Y."/>
            <person name="Yu L."/>
            <person name="Huang J."/>
            <person name="Yang P."/>
            <person name="Peng Q."/>
            <person name="Zhang J."/>
            <person name="Jiang W."/>
            <person name="Zhang Z."/>
            <person name="Lin K."/>
            <person name="Ro D.K."/>
            <person name="Chen X."/>
            <person name="Xiong X."/>
            <person name="Shang Y."/>
            <person name="Huang S."/>
            <person name="Zeng J."/>
        </authorList>
    </citation>
    <scope>NUCLEOTIDE SEQUENCE [LARGE SCALE GENOMIC DNA]</scope>
    <source>
        <strain evidence="9">cv. BLH2017</strain>
        <tissue evidence="8">Root</tissue>
    </source>
</reference>
<dbReference type="EMBL" id="MVGT01002390">
    <property type="protein sequence ID" value="OVA07972.1"/>
    <property type="molecule type" value="Genomic_DNA"/>
</dbReference>
<dbReference type="Pfam" id="PF00134">
    <property type="entry name" value="Cyclin_N"/>
    <property type="match status" value="1"/>
</dbReference>
<dbReference type="CDD" id="cd20543">
    <property type="entry name" value="CYCLIN_AtCycD-like_rpt1"/>
    <property type="match status" value="1"/>
</dbReference>